<protein>
    <submittedName>
        <fullName evidence="7">Type IV pilin protein</fullName>
    </submittedName>
</protein>
<dbReference type="EMBL" id="JAQQXS010000007">
    <property type="protein sequence ID" value="MDC8785490.1"/>
    <property type="molecule type" value="Genomic_DNA"/>
</dbReference>
<evidence type="ECO:0000256" key="6">
    <source>
        <dbReference type="SAM" id="Phobius"/>
    </source>
</evidence>
<evidence type="ECO:0000256" key="2">
    <source>
        <dbReference type="ARBA" id="ARBA00022481"/>
    </source>
</evidence>
<name>A0ABT5KRD5_9BURK</name>
<organism evidence="7 8">
    <name type="scientific">Roseateles koreensis</name>
    <dbReference type="NCBI Taxonomy" id="2987526"/>
    <lineage>
        <taxon>Bacteria</taxon>
        <taxon>Pseudomonadati</taxon>
        <taxon>Pseudomonadota</taxon>
        <taxon>Betaproteobacteria</taxon>
        <taxon>Burkholderiales</taxon>
        <taxon>Sphaerotilaceae</taxon>
        <taxon>Roseateles</taxon>
    </lineage>
</organism>
<keyword evidence="4 6" id="KW-1133">Transmembrane helix</keyword>
<comment type="caution">
    <text evidence="7">The sequence shown here is derived from an EMBL/GenBank/DDBJ whole genome shotgun (WGS) entry which is preliminary data.</text>
</comment>
<keyword evidence="3 6" id="KW-0812">Transmembrane</keyword>
<dbReference type="PANTHER" id="PTHR30093:SF44">
    <property type="entry name" value="TYPE II SECRETION SYSTEM CORE PROTEIN G"/>
    <property type="match status" value="1"/>
</dbReference>
<dbReference type="InterPro" id="IPR031982">
    <property type="entry name" value="PilE-like"/>
</dbReference>
<keyword evidence="2" id="KW-0488">Methylation</keyword>
<dbReference type="Proteomes" id="UP001219862">
    <property type="component" value="Unassembled WGS sequence"/>
</dbReference>
<dbReference type="PROSITE" id="PS00409">
    <property type="entry name" value="PROKAR_NTER_METHYL"/>
    <property type="match status" value="1"/>
</dbReference>
<dbReference type="InterPro" id="IPR012902">
    <property type="entry name" value="N_methyl_site"/>
</dbReference>
<evidence type="ECO:0000256" key="4">
    <source>
        <dbReference type="ARBA" id="ARBA00022989"/>
    </source>
</evidence>
<dbReference type="SUPFAM" id="SSF54523">
    <property type="entry name" value="Pili subunits"/>
    <property type="match status" value="1"/>
</dbReference>
<evidence type="ECO:0000256" key="1">
    <source>
        <dbReference type="ARBA" id="ARBA00004167"/>
    </source>
</evidence>
<evidence type="ECO:0000256" key="5">
    <source>
        <dbReference type="ARBA" id="ARBA00023136"/>
    </source>
</evidence>
<dbReference type="Gene3D" id="3.30.700.10">
    <property type="entry name" value="Glycoprotein, Type 4 Pilin"/>
    <property type="match status" value="1"/>
</dbReference>
<dbReference type="NCBIfam" id="TIGR02532">
    <property type="entry name" value="IV_pilin_GFxxxE"/>
    <property type="match status" value="1"/>
</dbReference>
<dbReference type="InterPro" id="IPR045584">
    <property type="entry name" value="Pilin-like"/>
</dbReference>
<dbReference type="PANTHER" id="PTHR30093">
    <property type="entry name" value="GENERAL SECRETION PATHWAY PROTEIN G"/>
    <property type="match status" value="1"/>
</dbReference>
<gene>
    <name evidence="7" type="ORF">PRZ01_09830</name>
</gene>
<keyword evidence="8" id="KW-1185">Reference proteome</keyword>
<keyword evidence="5 6" id="KW-0472">Membrane</keyword>
<evidence type="ECO:0000256" key="3">
    <source>
        <dbReference type="ARBA" id="ARBA00022692"/>
    </source>
</evidence>
<feature type="transmembrane region" description="Helical" evidence="6">
    <location>
        <begin position="12"/>
        <end position="38"/>
    </location>
</feature>
<accession>A0ABT5KRD5</accession>
<evidence type="ECO:0000313" key="7">
    <source>
        <dbReference type="EMBL" id="MDC8785490.1"/>
    </source>
</evidence>
<dbReference type="RefSeq" id="WP_273596599.1">
    <property type="nucleotide sequence ID" value="NZ_JAQQXS010000007.1"/>
</dbReference>
<proteinExistence type="predicted"/>
<dbReference type="Pfam" id="PF16732">
    <property type="entry name" value="ComP_DUS"/>
    <property type="match status" value="1"/>
</dbReference>
<reference evidence="7 8" key="1">
    <citation type="submission" date="2022-10" db="EMBL/GenBank/DDBJ databases">
        <title>paucibacter sp. hw8 Genome sequencing.</title>
        <authorList>
            <person name="Park S."/>
        </authorList>
    </citation>
    <scope>NUCLEOTIDE SEQUENCE [LARGE SCALE GENOMIC DNA]</scope>
    <source>
        <strain evidence="8">hw8</strain>
    </source>
</reference>
<comment type="subcellular location">
    <subcellularLocation>
        <location evidence="1">Membrane</location>
        <topology evidence="1">Single-pass membrane protein</topology>
    </subcellularLocation>
</comment>
<evidence type="ECO:0000313" key="8">
    <source>
        <dbReference type="Proteomes" id="UP001219862"/>
    </source>
</evidence>
<sequence length="145" mass="15070">MRPVQSSSSAAAAGFTLVELMIVVAIVGILGAVALPAYKDYIRRGQLPEAMATMANGRILQEQYYQDNRTYGAGGSCGASLPASTTHFTYACSANGQTYTLTATGSSGAAVGHVYTLDQSNAQATTLFKGSAVTKACWLIKGDEC</sequence>
<dbReference type="Pfam" id="PF07963">
    <property type="entry name" value="N_methyl"/>
    <property type="match status" value="1"/>
</dbReference>